<dbReference type="InterPro" id="IPR000835">
    <property type="entry name" value="HTH_MarR-typ"/>
</dbReference>
<evidence type="ECO:0000259" key="1">
    <source>
        <dbReference type="PROSITE" id="PS50995"/>
    </source>
</evidence>
<dbReference type="PANTHER" id="PTHR33164:SF57">
    <property type="entry name" value="MARR-FAMILY TRANSCRIPTIONAL REGULATOR"/>
    <property type="match status" value="1"/>
</dbReference>
<dbReference type="SUPFAM" id="SSF46785">
    <property type="entry name" value="Winged helix' DNA-binding domain"/>
    <property type="match status" value="1"/>
</dbReference>
<feature type="domain" description="HTH marR-type" evidence="1">
    <location>
        <begin position="4"/>
        <end position="137"/>
    </location>
</feature>
<reference evidence="2 3" key="1">
    <citation type="journal article" date="2020" name="Nature">
        <title>Bacterial chemolithoautotrophy via manganese oxidation.</title>
        <authorList>
            <person name="Yu H."/>
            <person name="Leadbetter J.R."/>
        </authorList>
    </citation>
    <scope>NUCLEOTIDE SEQUENCE [LARGE SCALE GENOMIC DNA]</scope>
    <source>
        <strain evidence="2 3">RBP-1</strain>
    </source>
</reference>
<protein>
    <submittedName>
        <fullName evidence="2">Winged helix-turn-helix transcriptional regulator</fullName>
    </submittedName>
</protein>
<dbReference type="SMART" id="SM00347">
    <property type="entry name" value="HTH_MARR"/>
    <property type="match status" value="1"/>
</dbReference>
<accession>A0A7X6DH99</accession>
<name>A0A7X6DH99_9BURK</name>
<dbReference type="GO" id="GO:0006950">
    <property type="term" value="P:response to stress"/>
    <property type="evidence" value="ECO:0007669"/>
    <property type="project" value="TreeGrafter"/>
</dbReference>
<dbReference type="InterPro" id="IPR039422">
    <property type="entry name" value="MarR/SlyA-like"/>
</dbReference>
<evidence type="ECO:0000313" key="3">
    <source>
        <dbReference type="Proteomes" id="UP000521868"/>
    </source>
</evidence>
<evidence type="ECO:0000313" key="2">
    <source>
        <dbReference type="EMBL" id="NKE67129.1"/>
    </source>
</evidence>
<dbReference type="Gene3D" id="1.10.10.10">
    <property type="entry name" value="Winged helix-like DNA-binding domain superfamily/Winged helix DNA-binding domain"/>
    <property type="match status" value="1"/>
</dbReference>
<gene>
    <name evidence="2" type="ORF">RAMLITH_14995</name>
</gene>
<dbReference type="Proteomes" id="UP000521868">
    <property type="component" value="Unassembled WGS sequence"/>
</dbReference>
<organism evidence="2 3">
    <name type="scientific">Ramlibacter lithotrophicus</name>
    <dbReference type="NCBI Taxonomy" id="2606681"/>
    <lineage>
        <taxon>Bacteria</taxon>
        <taxon>Pseudomonadati</taxon>
        <taxon>Pseudomonadota</taxon>
        <taxon>Betaproteobacteria</taxon>
        <taxon>Burkholderiales</taxon>
        <taxon>Comamonadaceae</taxon>
        <taxon>Ramlibacter</taxon>
    </lineage>
</organism>
<dbReference type="Pfam" id="PF12802">
    <property type="entry name" value="MarR_2"/>
    <property type="match status" value="1"/>
</dbReference>
<dbReference type="RefSeq" id="WP_168108259.1">
    <property type="nucleotide sequence ID" value="NZ_VTOX01000005.1"/>
</dbReference>
<keyword evidence="3" id="KW-1185">Reference proteome</keyword>
<dbReference type="GO" id="GO:0003700">
    <property type="term" value="F:DNA-binding transcription factor activity"/>
    <property type="evidence" value="ECO:0007669"/>
    <property type="project" value="InterPro"/>
</dbReference>
<dbReference type="PANTHER" id="PTHR33164">
    <property type="entry name" value="TRANSCRIPTIONAL REGULATOR, MARR FAMILY"/>
    <property type="match status" value="1"/>
</dbReference>
<dbReference type="AlphaFoldDB" id="A0A7X6DH99"/>
<dbReference type="PROSITE" id="PS50995">
    <property type="entry name" value="HTH_MARR_2"/>
    <property type="match status" value="1"/>
</dbReference>
<comment type="caution">
    <text evidence="2">The sequence shown here is derived from an EMBL/GenBank/DDBJ whole genome shotgun (WGS) entry which is preliminary data.</text>
</comment>
<sequence length="146" mass="16580">MDLEKFFPYQLARLAEQVSLATAQVYRTRFSLGRDEWRVMAALAQGDEMKTGDVLGRTTMEKMQVSRALARLERDGLVERSPDPGDGRAWLVRLRPAGLALYRRIVPMVQAREEYLLADLSGAERQALDAAFEKIGERARQLIRQG</sequence>
<proteinExistence type="predicted"/>
<dbReference type="PRINTS" id="PR00598">
    <property type="entry name" value="HTHMARR"/>
</dbReference>
<dbReference type="EMBL" id="VTOX01000005">
    <property type="protein sequence ID" value="NKE67129.1"/>
    <property type="molecule type" value="Genomic_DNA"/>
</dbReference>
<dbReference type="InterPro" id="IPR036390">
    <property type="entry name" value="WH_DNA-bd_sf"/>
</dbReference>
<dbReference type="InterPro" id="IPR036388">
    <property type="entry name" value="WH-like_DNA-bd_sf"/>
</dbReference>